<dbReference type="InterPro" id="IPR036264">
    <property type="entry name" value="Bact_exopeptidase_dim_dom"/>
</dbReference>
<evidence type="ECO:0000313" key="9">
    <source>
        <dbReference type="Proteomes" id="UP001560685"/>
    </source>
</evidence>
<dbReference type="SUPFAM" id="SSF53187">
    <property type="entry name" value="Zn-dependent exopeptidases"/>
    <property type="match status" value="1"/>
</dbReference>
<dbReference type="Gene3D" id="3.40.630.10">
    <property type="entry name" value="Zn peptidases"/>
    <property type="match status" value="1"/>
</dbReference>
<dbReference type="Gene3D" id="3.30.70.360">
    <property type="match status" value="1"/>
</dbReference>
<comment type="similarity">
    <text evidence="1">Belongs to the peptidase M20A family.</text>
</comment>
<evidence type="ECO:0000313" key="8">
    <source>
        <dbReference type="EMBL" id="MEX6632288.1"/>
    </source>
</evidence>
<dbReference type="InterPro" id="IPR002933">
    <property type="entry name" value="Peptidase_M20"/>
</dbReference>
<keyword evidence="4" id="KW-0378">Hydrolase</keyword>
<keyword evidence="6" id="KW-0732">Signal</keyword>
<evidence type="ECO:0000256" key="6">
    <source>
        <dbReference type="SAM" id="SignalP"/>
    </source>
</evidence>
<sequence>MMLIKRLCQTVALVALAISTQACAESKQTTGVEQERKAEARELLEELITFRTVKGFGQVPAMVNVLEERLKTAGFSNEDIIKVPLTIDGEEVEGLIVRYSGEENSDKSAIAFLAHMDVVDALPENWDTDPYTPVEKDGYLYGRGSQDNKFGVALLVTTFANLKEEGFKPNRDLYLAFSGDEETGMLTTREILKTPEIKSVEFALNSDAGGGTITKDGKPVSFTMQAAEKTFATYIITAKSAGGHSSAPGLDNAIYDLAHALTKIESHEFPVEFNEITRAMAKSVAAREGGELAEALNTLMSDPANREAIEVIKAYPQYSHMLWTTCVATMLRAGNAENALPQSANATVNCRIMPGTSAEEVRGVLIDTMKNDELVVTLQRGSVESPASPIREDIMGALQRAVAVNYPGVKLQPVMSSGGTEGREYRSVGIPTYGAGSLGLVRPEDSRAHGINERIRLDSYDKELTYWDTLIRDLAQGTD</sequence>
<keyword evidence="3" id="KW-0479">Metal-binding</keyword>
<evidence type="ECO:0000256" key="5">
    <source>
        <dbReference type="ARBA" id="ARBA00022833"/>
    </source>
</evidence>
<keyword evidence="5" id="KW-0862">Zinc</keyword>
<reference evidence="8 9" key="1">
    <citation type="submission" date="2024-05" db="EMBL/GenBank/DDBJ databases">
        <title>Three bacterial strains, DH-69, EH-24, and ECK-19 isolated from coastal sediments.</title>
        <authorList>
            <person name="Ye Y.-Q."/>
            <person name="Du Z.-J."/>
        </authorList>
    </citation>
    <scope>NUCLEOTIDE SEQUENCE [LARGE SCALE GENOMIC DNA]</scope>
    <source>
        <strain evidence="8 9">ECK-19</strain>
    </source>
</reference>
<dbReference type="PANTHER" id="PTHR45962">
    <property type="entry name" value="N-FATTY-ACYL-AMINO ACID SYNTHASE/HYDROLASE PM20D1"/>
    <property type="match status" value="1"/>
</dbReference>
<proteinExistence type="inferred from homology"/>
<accession>A0ABV3Z196</accession>
<dbReference type="SUPFAM" id="SSF55031">
    <property type="entry name" value="Bacterial exopeptidase dimerisation domain"/>
    <property type="match status" value="1"/>
</dbReference>
<dbReference type="Pfam" id="PF01546">
    <property type="entry name" value="Peptidase_M20"/>
    <property type="match status" value="1"/>
</dbReference>
<feature type="domain" description="Peptidase M20 dimerisation" evidence="7">
    <location>
        <begin position="227"/>
        <end position="371"/>
    </location>
</feature>
<dbReference type="PANTHER" id="PTHR45962:SF1">
    <property type="entry name" value="N-FATTY-ACYL-AMINO ACID SYNTHASE_HYDROLASE PM20D1"/>
    <property type="match status" value="1"/>
</dbReference>
<dbReference type="InterPro" id="IPR011650">
    <property type="entry name" value="Peptidase_M20_dimer"/>
</dbReference>
<organism evidence="8 9">
    <name type="scientific">Hyphococcus lacteus</name>
    <dbReference type="NCBI Taxonomy" id="3143536"/>
    <lineage>
        <taxon>Bacteria</taxon>
        <taxon>Pseudomonadati</taxon>
        <taxon>Pseudomonadota</taxon>
        <taxon>Alphaproteobacteria</taxon>
        <taxon>Parvularculales</taxon>
        <taxon>Parvularculaceae</taxon>
        <taxon>Hyphococcus</taxon>
    </lineage>
</organism>
<evidence type="ECO:0000256" key="3">
    <source>
        <dbReference type="ARBA" id="ARBA00022723"/>
    </source>
</evidence>
<dbReference type="RefSeq" id="WP_369312214.1">
    <property type="nucleotide sequence ID" value="NZ_JBEHZE010000001.1"/>
</dbReference>
<dbReference type="Gene3D" id="1.10.150.900">
    <property type="match status" value="1"/>
</dbReference>
<evidence type="ECO:0000256" key="1">
    <source>
        <dbReference type="ARBA" id="ARBA00006247"/>
    </source>
</evidence>
<feature type="chain" id="PRO_5046632889" evidence="6">
    <location>
        <begin position="25"/>
        <end position="479"/>
    </location>
</feature>
<dbReference type="PROSITE" id="PS51257">
    <property type="entry name" value="PROKAR_LIPOPROTEIN"/>
    <property type="match status" value="1"/>
</dbReference>
<dbReference type="NCBIfam" id="NF006596">
    <property type="entry name" value="PRK09133.1"/>
    <property type="match status" value="1"/>
</dbReference>
<dbReference type="InterPro" id="IPR001261">
    <property type="entry name" value="ArgE/DapE_CS"/>
</dbReference>
<keyword evidence="9" id="KW-1185">Reference proteome</keyword>
<dbReference type="PROSITE" id="PS00758">
    <property type="entry name" value="ARGE_DAPE_CPG2_1"/>
    <property type="match status" value="1"/>
</dbReference>
<feature type="signal peptide" evidence="6">
    <location>
        <begin position="1"/>
        <end position="24"/>
    </location>
</feature>
<gene>
    <name evidence="8" type="ORF">ABFZ84_01885</name>
</gene>
<protein>
    <submittedName>
        <fullName evidence="8">M20/M25/M40 family metallo-hydrolase</fullName>
    </submittedName>
</protein>
<dbReference type="EMBL" id="JBEHZE010000001">
    <property type="protein sequence ID" value="MEX6632288.1"/>
    <property type="molecule type" value="Genomic_DNA"/>
</dbReference>
<dbReference type="InterPro" id="IPR047177">
    <property type="entry name" value="Pept_M20A"/>
</dbReference>
<keyword evidence="2" id="KW-0645">Protease</keyword>
<dbReference type="Proteomes" id="UP001560685">
    <property type="component" value="Unassembled WGS sequence"/>
</dbReference>
<evidence type="ECO:0000256" key="2">
    <source>
        <dbReference type="ARBA" id="ARBA00022670"/>
    </source>
</evidence>
<name>A0ABV3Z196_9PROT</name>
<evidence type="ECO:0000256" key="4">
    <source>
        <dbReference type="ARBA" id="ARBA00022801"/>
    </source>
</evidence>
<evidence type="ECO:0000259" key="7">
    <source>
        <dbReference type="Pfam" id="PF07687"/>
    </source>
</evidence>
<dbReference type="Pfam" id="PF07687">
    <property type="entry name" value="M20_dimer"/>
    <property type="match status" value="1"/>
</dbReference>
<comment type="caution">
    <text evidence="8">The sequence shown here is derived from an EMBL/GenBank/DDBJ whole genome shotgun (WGS) entry which is preliminary data.</text>
</comment>